<reference evidence="5 6" key="1">
    <citation type="submission" date="2023-07" db="EMBL/GenBank/DDBJ databases">
        <title>Sequencing the genomes of 1000 actinobacteria strains.</title>
        <authorList>
            <person name="Klenk H.-P."/>
        </authorList>
    </citation>
    <scope>NUCLEOTIDE SEQUENCE [LARGE SCALE GENOMIC DNA]</scope>
    <source>
        <strain evidence="5 6">DSM 22966</strain>
    </source>
</reference>
<feature type="domain" description="AMP-binding enzyme C-terminal" evidence="4">
    <location>
        <begin position="282"/>
        <end position="352"/>
    </location>
</feature>
<protein>
    <submittedName>
        <fullName evidence="5">Acyl-coenzyme A synthetase/AMP-(Fatty) acid ligase</fullName>
    </submittedName>
</protein>
<dbReference type="Pfam" id="PF13193">
    <property type="entry name" value="AMP-binding_C"/>
    <property type="match status" value="1"/>
</dbReference>
<evidence type="ECO:0000313" key="6">
    <source>
        <dbReference type="Proteomes" id="UP001183794"/>
    </source>
</evidence>
<organism evidence="5 6">
    <name type="scientific">Enteractinococcus fodinae</name>
    <dbReference type="NCBI Taxonomy" id="684663"/>
    <lineage>
        <taxon>Bacteria</taxon>
        <taxon>Bacillati</taxon>
        <taxon>Actinomycetota</taxon>
        <taxon>Actinomycetes</taxon>
        <taxon>Micrococcales</taxon>
        <taxon>Micrococcaceae</taxon>
    </lineage>
</organism>
<evidence type="ECO:0000256" key="1">
    <source>
        <dbReference type="ARBA" id="ARBA00006432"/>
    </source>
</evidence>
<dbReference type="InterPro" id="IPR000873">
    <property type="entry name" value="AMP-dep_synth/lig_dom"/>
</dbReference>
<dbReference type="Pfam" id="PF00501">
    <property type="entry name" value="AMP-binding"/>
    <property type="match status" value="1"/>
</dbReference>
<dbReference type="GO" id="GO:0016874">
    <property type="term" value="F:ligase activity"/>
    <property type="evidence" value="ECO:0007669"/>
    <property type="project" value="UniProtKB-KW"/>
</dbReference>
<dbReference type="Gene3D" id="3.40.50.12780">
    <property type="entry name" value="N-terminal domain of ligase-like"/>
    <property type="match status" value="1"/>
</dbReference>
<evidence type="ECO:0000259" key="4">
    <source>
        <dbReference type="Pfam" id="PF13193"/>
    </source>
</evidence>
<evidence type="ECO:0000259" key="3">
    <source>
        <dbReference type="Pfam" id="PF00501"/>
    </source>
</evidence>
<dbReference type="InterPro" id="IPR025110">
    <property type="entry name" value="AMP-bd_C"/>
</dbReference>
<accession>A0ABU2AXA4</accession>
<evidence type="ECO:0000256" key="2">
    <source>
        <dbReference type="ARBA" id="ARBA00022598"/>
    </source>
</evidence>
<dbReference type="PANTHER" id="PTHR43201:SF5">
    <property type="entry name" value="MEDIUM-CHAIN ACYL-COA LIGASE ACSF2, MITOCHONDRIAL"/>
    <property type="match status" value="1"/>
</dbReference>
<sequence length="361" mass="38541">MPQRPNLSVIEASNAQDALTLALSVRANDGVPLMIDPRAPVASELLNVRLPDEAAWAALTSGTTGAPKVVVRSADSWRVAFKPLDTQLGLTPGDGLWMPVHHVSSMALFSAAWAQESRLDLILPTPEDPGVARAVAAHVTPTWLEHLVELLEAGEPSTIRTVLVGGDRVDPALAARAQAVGLRIVSYVGAAELSFIAWDLGDGMRPFPHVAVRIIDGQLWVAGPHIACQVLRGTLRRTNLDGIEWATVGDRVHASDDGALEFCGRSDNAILTAGATVVPADVEAVLNQHPNVTASLVLGQPDALLGQRVVAWVEGSPEVATLRAWVRSRLPKAAQPVQWHTVDRLDRTASGKIRRVVPEVI</sequence>
<dbReference type="EMBL" id="JAVDYJ010000001">
    <property type="protein sequence ID" value="MDR7345972.1"/>
    <property type="molecule type" value="Genomic_DNA"/>
</dbReference>
<dbReference type="InterPro" id="IPR045851">
    <property type="entry name" value="AMP-bd_C_sf"/>
</dbReference>
<keyword evidence="2 5" id="KW-0436">Ligase</keyword>
<dbReference type="RefSeq" id="WP_310170321.1">
    <property type="nucleotide sequence ID" value="NZ_BAABHE010000002.1"/>
</dbReference>
<comment type="similarity">
    <text evidence="1">Belongs to the ATP-dependent AMP-binding enzyme family.</text>
</comment>
<keyword evidence="6" id="KW-1185">Reference proteome</keyword>
<feature type="domain" description="AMP-dependent synthetase/ligase" evidence="3">
    <location>
        <begin position="50"/>
        <end position="226"/>
    </location>
</feature>
<dbReference type="Proteomes" id="UP001183794">
    <property type="component" value="Unassembled WGS sequence"/>
</dbReference>
<gene>
    <name evidence="5" type="ORF">J2S62_000229</name>
</gene>
<dbReference type="Gene3D" id="3.30.300.30">
    <property type="match status" value="1"/>
</dbReference>
<name>A0ABU2AXA4_9MICC</name>
<dbReference type="InterPro" id="IPR042099">
    <property type="entry name" value="ANL_N_sf"/>
</dbReference>
<evidence type="ECO:0000313" key="5">
    <source>
        <dbReference type="EMBL" id="MDR7345972.1"/>
    </source>
</evidence>
<proteinExistence type="inferred from homology"/>
<comment type="caution">
    <text evidence="5">The sequence shown here is derived from an EMBL/GenBank/DDBJ whole genome shotgun (WGS) entry which is preliminary data.</text>
</comment>
<dbReference type="PANTHER" id="PTHR43201">
    <property type="entry name" value="ACYL-COA SYNTHETASE"/>
    <property type="match status" value="1"/>
</dbReference>
<dbReference type="SUPFAM" id="SSF56801">
    <property type="entry name" value="Acetyl-CoA synthetase-like"/>
    <property type="match status" value="1"/>
</dbReference>